<gene>
    <name evidence="2" type="ORF">CDV31_013375</name>
</gene>
<evidence type="ECO:0000313" key="2">
    <source>
        <dbReference type="EMBL" id="RSL96639.1"/>
    </source>
</evidence>
<reference evidence="2 3" key="1">
    <citation type="submission" date="2017-06" db="EMBL/GenBank/DDBJ databases">
        <title>Cmopartive genomic analysis of Ambrosia Fusariam Clade fungi.</title>
        <authorList>
            <person name="Stajich J.E."/>
            <person name="Carrillo J."/>
            <person name="Kijimoto T."/>
            <person name="Eskalen A."/>
            <person name="O'Donnell K."/>
            <person name="Kasson M."/>
        </authorList>
    </citation>
    <scope>NUCLEOTIDE SEQUENCE [LARGE SCALE GENOMIC DNA]</scope>
    <source>
        <strain evidence="2 3">NRRL 20438</strain>
    </source>
</reference>
<organism evidence="2 3">
    <name type="scientific">Fusarium ambrosium</name>
    <dbReference type="NCBI Taxonomy" id="131363"/>
    <lineage>
        <taxon>Eukaryota</taxon>
        <taxon>Fungi</taxon>
        <taxon>Dikarya</taxon>
        <taxon>Ascomycota</taxon>
        <taxon>Pezizomycotina</taxon>
        <taxon>Sordariomycetes</taxon>
        <taxon>Hypocreomycetidae</taxon>
        <taxon>Hypocreales</taxon>
        <taxon>Nectriaceae</taxon>
        <taxon>Fusarium</taxon>
        <taxon>Fusarium solani species complex</taxon>
    </lineage>
</organism>
<sequence>MTDRRGLNGGDGPRNGRVQIKVPVNLHDKPSGAWRVPFRLSLVMQGSRGRTCNGQSRPGPPPVSSSSTELAPQAGTD</sequence>
<evidence type="ECO:0000313" key="3">
    <source>
        <dbReference type="Proteomes" id="UP000288429"/>
    </source>
</evidence>
<feature type="region of interest" description="Disordered" evidence="1">
    <location>
        <begin position="47"/>
        <end position="77"/>
    </location>
</feature>
<dbReference type="Proteomes" id="UP000288429">
    <property type="component" value="Unassembled WGS sequence"/>
</dbReference>
<dbReference type="EMBL" id="NIZV01000271">
    <property type="protein sequence ID" value="RSL96639.1"/>
    <property type="molecule type" value="Genomic_DNA"/>
</dbReference>
<comment type="caution">
    <text evidence="2">The sequence shown here is derived from an EMBL/GenBank/DDBJ whole genome shotgun (WGS) entry which is preliminary data.</text>
</comment>
<accession>A0A428T3N4</accession>
<keyword evidence="3" id="KW-1185">Reference proteome</keyword>
<name>A0A428T3N4_9HYPO</name>
<proteinExistence type="predicted"/>
<protein>
    <submittedName>
        <fullName evidence="2">Uncharacterized protein</fullName>
    </submittedName>
</protein>
<evidence type="ECO:0000256" key="1">
    <source>
        <dbReference type="SAM" id="MobiDB-lite"/>
    </source>
</evidence>
<dbReference type="AlphaFoldDB" id="A0A428T3N4"/>